<reference evidence="3 4" key="1">
    <citation type="submission" date="2022-02" db="EMBL/GenBank/DDBJ databases">
        <title>Draft genome sequence of Mezorhizobium retamae strain IRAMC:0171 isolated from Retama raetam nodules.</title>
        <authorList>
            <person name="Bengaied R."/>
            <person name="Sbissi I."/>
            <person name="Huber K."/>
            <person name="Ghodbane F."/>
            <person name="Nouioui I."/>
            <person name="Tarhouni M."/>
            <person name="Gtari M."/>
        </authorList>
    </citation>
    <scope>NUCLEOTIDE SEQUENCE [LARGE SCALE GENOMIC DNA]</scope>
    <source>
        <strain evidence="3 4">IRAMC:0171</strain>
    </source>
</reference>
<gene>
    <name evidence="3" type="ORF">L4923_13400</name>
</gene>
<evidence type="ECO:0000313" key="4">
    <source>
        <dbReference type="Proteomes" id="UP001201701"/>
    </source>
</evidence>
<evidence type="ECO:0000259" key="2">
    <source>
        <dbReference type="Pfam" id="PF07007"/>
    </source>
</evidence>
<dbReference type="InterPro" id="IPR009739">
    <property type="entry name" value="LprI-like_N"/>
</dbReference>
<feature type="chain" id="PRO_5045562817" evidence="1">
    <location>
        <begin position="21"/>
        <end position="121"/>
    </location>
</feature>
<organism evidence="3 4">
    <name type="scientific">Mesorhizobium retamae</name>
    <dbReference type="NCBI Taxonomy" id="2912854"/>
    <lineage>
        <taxon>Bacteria</taxon>
        <taxon>Pseudomonadati</taxon>
        <taxon>Pseudomonadota</taxon>
        <taxon>Alphaproteobacteria</taxon>
        <taxon>Hyphomicrobiales</taxon>
        <taxon>Phyllobacteriaceae</taxon>
        <taxon>Mesorhizobium</taxon>
    </lineage>
</organism>
<accession>A0ABS9QF13</accession>
<dbReference type="Proteomes" id="UP001201701">
    <property type="component" value="Unassembled WGS sequence"/>
</dbReference>
<dbReference type="Pfam" id="PF07007">
    <property type="entry name" value="LprI"/>
    <property type="match status" value="1"/>
</dbReference>
<feature type="domain" description="Lysozyme inhibitor LprI-like N-terminal" evidence="2">
    <location>
        <begin position="26"/>
        <end position="103"/>
    </location>
</feature>
<dbReference type="RefSeq" id="WP_239365784.1">
    <property type="nucleotide sequence ID" value="NZ_JAKREW010000011.1"/>
</dbReference>
<keyword evidence="4" id="KW-1185">Reference proteome</keyword>
<dbReference type="EMBL" id="JAKREW010000011">
    <property type="protein sequence ID" value="MCG7506013.1"/>
    <property type="molecule type" value="Genomic_DNA"/>
</dbReference>
<proteinExistence type="predicted"/>
<comment type="caution">
    <text evidence="3">The sequence shown here is derived from an EMBL/GenBank/DDBJ whole genome shotgun (WGS) entry which is preliminary data.</text>
</comment>
<name>A0ABS9QF13_9HYPH</name>
<feature type="signal peptide" evidence="1">
    <location>
        <begin position="1"/>
        <end position="20"/>
    </location>
</feature>
<dbReference type="Gene3D" id="1.20.1270.180">
    <property type="match status" value="1"/>
</dbReference>
<evidence type="ECO:0000313" key="3">
    <source>
        <dbReference type="EMBL" id="MCG7506013.1"/>
    </source>
</evidence>
<evidence type="ECO:0000256" key="1">
    <source>
        <dbReference type="SAM" id="SignalP"/>
    </source>
</evidence>
<sequence length="121" mass="12928">MRHILFATTVLSLSCCAAFAGSDPASDFKRADAALNATFKKIGQRLSDDTEGKARFVKAQRAWIAFRDAECTFQSSGDDGGSAAPMVATACKATLTTQRTKQLKAYLNCQEGDLACPVPTE</sequence>
<dbReference type="PROSITE" id="PS51257">
    <property type="entry name" value="PROKAR_LIPOPROTEIN"/>
    <property type="match status" value="1"/>
</dbReference>
<protein>
    <submittedName>
        <fullName evidence="3">Lysozyme inhibitor LprI family protein</fullName>
    </submittedName>
</protein>
<keyword evidence="1" id="KW-0732">Signal</keyword>